<evidence type="ECO:0008006" key="4">
    <source>
        <dbReference type="Google" id="ProtNLM"/>
    </source>
</evidence>
<reference evidence="2 3" key="4">
    <citation type="journal article" date="2020" name="Sci. Rep.">
        <title>beta-carboline chemical signals induce reveromycin production through a LuxR family regulator in Streptomyces sp. SN-593.</title>
        <authorList>
            <person name="Panthee S."/>
            <person name="Kito N."/>
            <person name="Hayashi T."/>
            <person name="Shimizu T."/>
            <person name="Ishikawa J."/>
            <person name="Hamamoto H."/>
            <person name="Osada H."/>
            <person name="Takahashi S."/>
        </authorList>
    </citation>
    <scope>NUCLEOTIDE SEQUENCE [LARGE SCALE GENOMIC DNA]</scope>
    <source>
        <strain evidence="2 3">SN-593</strain>
    </source>
</reference>
<evidence type="ECO:0000313" key="3">
    <source>
        <dbReference type="Proteomes" id="UP000595703"/>
    </source>
</evidence>
<dbReference type="RefSeq" id="WP_202235113.1">
    <property type="nucleotide sequence ID" value="NZ_AP018365.1"/>
</dbReference>
<evidence type="ECO:0000256" key="1">
    <source>
        <dbReference type="SAM" id="SignalP"/>
    </source>
</evidence>
<organism evidence="2 3">
    <name type="scientific">Actinacidiphila reveromycinica</name>
    <dbReference type="NCBI Taxonomy" id="659352"/>
    <lineage>
        <taxon>Bacteria</taxon>
        <taxon>Bacillati</taxon>
        <taxon>Actinomycetota</taxon>
        <taxon>Actinomycetes</taxon>
        <taxon>Kitasatosporales</taxon>
        <taxon>Streptomycetaceae</taxon>
        <taxon>Actinacidiphila</taxon>
    </lineage>
</organism>
<feature type="signal peptide" evidence="1">
    <location>
        <begin position="1"/>
        <end position="19"/>
    </location>
</feature>
<reference evidence="2 3" key="1">
    <citation type="journal article" date="2010" name="J. Bacteriol.">
        <title>Biochemical characterization of a novel indole prenyltransferase from Streptomyces sp. SN-593.</title>
        <authorList>
            <person name="Takahashi S."/>
            <person name="Takagi H."/>
            <person name="Toyoda A."/>
            <person name="Uramoto M."/>
            <person name="Nogawa T."/>
            <person name="Ueki M."/>
            <person name="Sakaki Y."/>
            <person name="Osada H."/>
        </authorList>
    </citation>
    <scope>NUCLEOTIDE SEQUENCE [LARGE SCALE GENOMIC DNA]</scope>
    <source>
        <strain evidence="2 3">SN-593</strain>
    </source>
</reference>
<evidence type="ECO:0000313" key="2">
    <source>
        <dbReference type="EMBL" id="BBA99078.1"/>
    </source>
</evidence>
<dbReference type="EMBL" id="AP018365">
    <property type="protein sequence ID" value="BBA99078.1"/>
    <property type="molecule type" value="Genomic_DNA"/>
</dbReference>
<feature type="chain" id="PRO_5038494505" description="Thiol:disulfide interchange protein DsbD N-terminal domain-containing protein" evidence="1">
    <location>
        <begin position="20"/>
        <end position="194"/>
    </location>
</feature>
<sequence length="194" mass="19396">MRRAAAAARGSSVRSAAVAALLCAVVSGCGQGDHGGQGGHGDRQREAARTRASFTAGGVDVAVTFERSAADAVAVTATLSPRQKGFHLYSLALPDGGVDGLGIPTRLAVAAPLTATGPVTSSVKAHDVRPSGLDVALPVYPDGPVTLRLATRVAGGADRPGTASVRLTYGACSTDGACLAPVRAHPVTLELPPR</sequence>
<reference evidence="2 3" key="3">
    <citation type="journal article" date="2011" name="Nat. Chem. Biol.">
        <title>Reveromycin A biosynthesis uses RevG and RevJ for stereospecific spiroacetal formation.</title>
        <authorList>
            <person name="Takahashi S."/>
            <person name="Toyoda A."/>
            <person name="Sekiyama Y."/>
            <person name="Takagi H."/>
            <person name="Nogawa T."/>
            <person name="Uramoto M."/>
            <person name="Suzuki R."/>
            <person name="Koshino H."/>
            <person name="Kumano T."/>
            <person name="Panthee S."/>
            <person name="Dairi T."/>
            <person name="Ishikawa J."/>
            <person name="Ikeda H."/>
            <person name="Sakaki Y."/>
            <person name="Osada H."/>
        </authorList>
    </citation>
    <scope>NUCLEOTIDE SEQUENCE [LARGE SCALE GENOMIC DNA]</scope>
    <source>
        <strain evidence="2 3">SN-593</strain>
    </source>
</reference>
<gene>
    <name evidence="2" type="ORF">RVR_5551</name>
</gene>
<protein>
    <recommendedName>
        <fullName evidence="4">Thiol:disulfide interchange protein DsbD N-terminal domain-containing protein</fullName>
    </recommendedName>
</protein>
<dbReference type="PROSITE" id="PS51257">
    <property type="entry name" value="PROKAR_LIPOPROTEIN"/>
    <property type="match status" value="1"/>
</dbReference>
<keyword evidence="1" id="KW-0732">Signal</keyword>
<proteinExistence type="predicted"/>
<dbReference type="KEGG" id="arev:RVR_5551"/>
<reference evidence="2 3" key="2">
    <citation type="journal article" date="2011" name="J. Antibiot.">
        <title>Furaquinocins I and J: novel polyketide isoprenoid hybrid compounds from Streptomyces reveromyceticus SN-593.</title>
        <authorList>
            <person name="Panthee S."/>
            <person name="Takahashi S."/>
            <person name="Takagi H."/>
            <person name="Nogawa T."/>
            <person name="Oowada E."/>
            <person name="Uramoto M."/>
            <person name="Osada H."/>
        </authorList>
    </citation>
    <scope>NUCLEOTIDE SEQUENCE [LARGE SCALE GENOMIC DNA]</scope>
    <source>
        <strain evidence="2 3">SN-593</strain>
    </source>
</reference>
<dbReference type="AlphaFoldDB" id="A0A7U3UUY2"/>
<dbReference type="Proteomes" id="UP000595703">
    <property type="component" value="Chromosome"/>
</dbReference>
<accession>A0A7U3UUY2</accession>
<name>A0A7U3UUY2_9ACTN</name>
<keyword evidence="3" id="KW-1185">Reference proteome</keyword>